<dbReference type="EMBL" id="LFZN01000158">
    <property type="protein sequence ID" value="KXS96951.1"/>
    <property type="molecule type" value="Genomic_DNA"/>
</dbReference>
<gene>
    <name evidence="2" type="ORF">AC578_5686</name>
</gene>
<evidence type="ECO:0000256" key="1">
    <source>
        <dbReference type="SAM" id="MobiDB-lite"/>
    </source>
</evidence>
<dbReference type="AlphaFoldDB" id="A0A139H3F8"/>
<accession>A0A139H3F8</accession>
<name>A0A139H3F8_9PEZI</name>
<feature type="region of interest" description="Disordered" evidence="1">
    <location>
        <begin position="109"/>
        <end position="129"/>
    </location>
</feature>
<keyword evidence="3" id="KW-1185">Reference proteome</keyword>
<sequence>MLHEAVLSSSPRHFVMRVEAIAETIRAGVLEDVSMKMESLVIREAVGTKMTATELRAKATSIFREASVLMESELAMGVNIGKHNKDLSAQWYEKMSVVTKDLSEARKECQDSVREANKGYKIPSPKNGE</sequence>
<feature type="compositionally biased region" description="Basic and acidic residues" evidence="1">
    <location>
        <begin position="109"/>
        <end position="118"/>
    </location>
</feature>
<reference evidence="2 3" key="1">
    <citation type="submission" date="2015-07" db="EMBL/GenBank/DDBJ databases">
        <title>Comparative genomics of the Sigatoka disease complex on banana suggests a link between parallel evolutionary changes in Pseudocercospora fijiensis and Pseudocercospora eumusae and increased virulence on the banana host.</title>
        <authorList>
            <person name="Chang T.-C."/>
            <person name="Salvucci A."/>
            <person name="Crous P.W."/>
            <person name="Stergiopoulos I."/>
        </authorList>
    </citation>
    <scope>NUCLEOTIDE SEQUENCE [LARGE SCALE GENOMIC DNA]</scope>
    <source>
        <strain evidence="2 3">CBS 114824</strain>
    </source>
</reference>
<comment type="caution">
    <text evidence="2">The sequence shown here is derived from an EMBL/GenBank/DDBJ whole genome shotgun (WGS) entry which is preliminary data.</text>
</comment>
<evidence type="ECO:0000313" key="2">
    <source>
        <dbReference type="EMBL" id="KXS96951.1"/>
    </source>
</evidence>
<protein>
    <submittedName>
        <fullName evidence="2">Uncharacterized protein</fullName>
    </submittedName>
</protein>
<evidence type="ECO:0000313" key="3">
    <source>
        <dbReference type="Proteomes" id="UP000070133"/>
    </source>
</evidence>
<dbReference type="Proteomes" id="UP000070133">
    <property type="component" value="Unassembled WGS sequence"/>
</dbReference>
<proteinExistence type="predicted"/>
<organism evidence="2 3">
    <name type="scientific">Pseudocercospora eumusae</name>
    <dbReference type="NCBI Taxonomy" id="321146"/>
    <lineage>
        <taxon>Eukaryota</taxon>
        <taxon>Fungi</taxon>
        <taxon>Dikarya</taxon>
        <taxon>Ascomycota</taxon>
        <taxon>Pezizomycotina</taxon>
        <taxon>Dothideomycetes</taxon>
        <taxon>Dothideomycetidae</taxon>
        <taxon>Mycosphaerellales</taxon>
        <taxon>Mycosphaerellaceae</taxon>
        <taxon>Pseudocercospora</taxon>
    </lineage>
</organism>